<organism evidence="1 2">
    <name type="scientific">Pseudomonas viridiflava ICMP 13104</name>
    <dbReference type="NCBI Taxonomy" id="1198305"/>
    <lineage>
        <taxon>Bacteria</taxon>
        <taxon>Pseudomonadati</taxon>
        <taxon>Pseudomonadota</taxon>
        <taxon>Gammaproteobacteria</taxon>
        <taxon>Pseudomonadales</taxon>
        <taxon>Pseudomonadaceae</taxon>
        <taxon>Pseudomonas</taxon>
    </lineage>
</organism>
<accession>A0A0W0HWS6</accession>
<dbReference type="EMBL" id="LKEJ01000121">
    <property type="protein sequence ID" value="KTB65401.1"/>
    <property type="molecule type" value="Genomic_DNA"/>
</dbReference>
<dbReference type="Proteomes" id="UP000053048">
    <property type="component" value="Unassembled WGS sequence"/>
</dbReference>
<name>A0A0W0HWS6_PSEVI</name>
<evidence type="ECO:0000313" key="1">
    <source>
        <dbReference type="EMBL" id="KTB65401.1"/>
    </source>
</evidence>
<gene>
    <name evidence="1" type="ORF">AO067_23435</name>
</gene>
<dbReference type="AlphaFoldDB" id="A0A0W0HWS6"/>
<evidence type="ECO:0000313" key="2">
    <source>
        <dbReference type="Proteomes" id="UP000053048"/>
    </source>
</evidence>
<comment type="caution">
    <text evidence="1">The sequence shown here is derived from an EMBL/GenBank/DDBJ whole genome shotgun (WGS) entry which is preliminary data.</text>
</comment>
<reference evidence="1 2" key="1">
    <citation type="submission" date="2015-09" db="EMBL/GenBank/DDBJ databases">
        <title>Genome sequence of ICMP 13104.</title>
        <authorList>
            <person name="Visnovsky S."/>
            <person name="Lu A."/>
            <person name="Panda P."/>
            <person name="Pitman A."/>
        </authorList>
    </citation>
    <scope>NUCLEOTIDE SEQUENCE [LARGE SCALE GENOMIC DNA]</scope>
    <source>
        <strain evidence="1 2">ICMP 13104</strain>
    </source>
</reference>
<proteinExistence type="predicted"/>
<keyword evidence="2" id="KW-1185">Reference proteome</keyword>
<protein>
    <submittedName>
        <fullName evidence="1">Uncharacterized protein</fullName>
    </submittedName>
</protein>
<sequence length="861" mass="95588">MVDPVPSIIDQPLPDALNFRSLKNLGIQQLKQLVGNTWSNYNDSDPGVTILDQLCYALTELGYCAEFPVEDVLTGADGKIRYEGQFFEPQDILTCSPVTVDDYRRLIHDCMPDVEAIYITPQTLPVDGAGEASMLTGRYRTYLYFRPMLQAEKQLLQLHSSIDTHNHQRLKQVHARLNSCRNLGEFFVRPQLLAAQKITLVGTLVLAPSADISVVQSQLIEALNSYAVPPVIRSGYCQLRDQGLAGDEIFNGPRLTQGWINGTDGLPDKTPSINLFELNIRLAALDGVEQVKGLAFSGAHEGASAVAIAADEVAEINSTGLVLTHSALHLQPKAPGPTAHYLSQMRLLHKSAAVASAVDPYPPKLAGRYRNIESYYSVQNTFPEIYRIGVESSQAHLQTASTRQLKGYLMVYDQLLANQFSQLSHVGDLFSFKPKASAPDSASVALACPAFQVTYHCQPLYDTPGVMPLLRGNTAFRYQTDPQQPAELVERDAWQRFRQQPFNTYLHGLRGIMETAPKAYERRDQMLSHLMARHGDQASVYNEMLKTCYWFGNEVRTRCIVKSIWLQNYQKLSSAQNGAFDIAFAKPLQALPGVGRPRNKSSDHQHGLGLPTVAGQLDEALIYARAQLAAADFANFSTFELKTNILLGLAEHLLGLCANLEALLESKPFASWLVAVPGESNEHRLENSDLWVRQVNGEHQLYASQPVDGDRQQPLLVISAAEASPVAHVSGDDYRSYLELLYWLATQRKGCMLIEHLLLLPTHEAGSAPFFLSASLIVPDFVGVIRQGTFKVFIDSLVERHWPAHIGLRYMTMNQADLRKLITYFVSWHNSSMGSKPRDHAAQKLVELLGIVSDREAGDVV</sequence>